<evidence type="ECO:0000256" key="1">
    <source>
        <dbReference type="ARBA" id="ARBA00022603"/>
    </source>
</evidence>
<evidence type="ECO:0000256" key="2">
    <source>
        <dbReference type="ARBA" id="ARBA00022679"/>
    </source>
</evidence>
<dbReference type="GO" id="GO:0032259">
    <property type="term" value="P:methylation"/>
    <property type="evidence" value="ECO:0007669"/>
    <property type="project" value="UniProtKB-KW"/>
</dbReference>
<dbReference type="RefSeq" id="WP_039412149.1">
    <property type="nucleotide sequence ID" value="NZ_JWSZ01000001.1"/>
</dbReference>
<dbReference type="EMBL" id="JWSZ01000001">
    <property type="protein sequence ID" value="KIC60175.1"/>
    <property type="molecule type" value="Genomic_DNA"/>
</dbReference>
<evidence type="ECO:0000259" key="3">
    <source>
        <dbReference type="Pfam" id="PF05175"/>
    </source>
</evidence>
<feature type="domain" description="Methyltransferase small" evidence="3">
    <location>
        <begin position="195"/>
        <end position="370"/>
    </location>
</feature>
<gene>
    <name evidence="5" type="ORF">RM52_01910</name>
</gene>
<feature type="domain" description="RlmG N-terminal" evidence="4">
    <location>
        <begin position="7"/>
        <end position="175"/>
    </location>
</feature>
<dbReference type="InterPro" id="IPR007848">
    <property type="entry name" value="Small_mtfrase_dom"/>
</dbReference>
<evidence type="ECO:0000313" key="6">
    <source>
        <dbReference type="Proteomes" id="UP000031202"/>
    </source>
</evidence>
<dbReference type="AlphaFoldDB" id="A0A0B4D7J1"/>
<dbReference type="GO" id="GO:0008757">
    <property type="term" value="F:S-adenosylmethionine-dependent methyltransferase activity"/>
    <property type="evidence" value="ECO:0007669"/>
    <property type="project" value="InterPro"/>
</dbReference>
<keyword evidence="1 5" id="KW-0489">Methyltransferase</keyword>
<dbReference type="Gene3D" id="3.40.50.150">
    <property type="entry name" value="Vaccinia Virus protein VP39"/>
    <property type="match status" value="2"/>
</dbReference>
<organism evidence="5 6">
    <name type="scientific">Microbacterium hominis</name>
    <dbReference type="NCBI Taxonomy" id="162426"/>
    <lineage>
        <taxon>Bacteria</taxon>
        <taxon>Bacillati</taxon>
        <taxon>Actinomycetota</taxon>
        <taxon>Actinomycetes</taxon>
        <taxon>Micrococcales</taxon>
        <taxon>Microbacteriaceae</taxon>
        <taxon>Microbacterium</taxon>
    </lineage>
</organism>
<dbReference type="CDD" id="cd02440">
    <property type="entry name" value="AdoMet_MTases"/>
    <property type="match status" value="1"/>
</dbReference>
<dbReference type="SUPFAM" id="SSF53335">
    <property type="entry name" value="S-adenosyl-L-methionine-dependent methyltransferases"/>
    <property type="match status" value="1"/>
</dbReference>
<evidence type="ECO:0000259" key="4">
    <source>
        <dbReference type="Pfam" id="PF26049"/>
    </source>
</evidence>
<dbReference type="Proteomes" id="UP000031202">
    <property type="component" value="Unassembled WGS sequence"/>
</dbReference>
<evidence type="ECO:0000313" key="5">
    <source>
        <dbReference type="EMBL" id="KIC60175.1"/>
    </source>
</evidence>
<reference evidence="5 6" key="1">
    <citation type="submission" date="2014-12" db="EMBL/GenBank/DDBJ databases">
        <title>Genome sequencing of Microbacterium hominis TPW29.</title>
        <authorList>
            <person name="Tan P.W."/>
            <person name="Chan K.-G."/>
        </authorList>
    </citation>
    <scope>NUCLEOTIDE SEQUENCE [LARGE SCALE GENOMIC DNA]</scope>
    <source>
        <strain evidence="5 6">TPW29</strain>
    </source>
</reference>
<dbReference type="InterPro" id="IPR058679">
    <property type="entry name" value="RlmG_N"/>
</dbReference>
<dbReference type="Pfam" id="PF05175">
    <property type="entry name" value="MTS"/>
    <property type="match status" value="1"/>
</dbReference>
<name>A0A0B4D7J1_9MICO</name>
<comment type="caution">
    <text evidence="5">The sequence shown here is derived from an EMBL/GenBank/DDBJ whole genome shotgun (WGS) entry which is preliminary data.</text>
</comment>
<accession>A0A0B4D7J1</accession>
<dbReference type="InterPro" id="IPR046977">
    <property type="entry name" value="RsmC/RlmG"/>
</dbReference>
<dbReference type="InterPro" id="IPR029063">
    <property type="entry name" value="SAM-dependent_MTases_sf"/>
</dbReference>
<proteinExistence type="predicted"/>
<sequence>MSLPFERLRRAPDVEGEGLGAVDAADRLILDESAAVRTGARAGEIAVVGDAYGALALGAAHDGASALRVHQDSLLGERALRANAVALGLAEQISSGPLDAALVAGARVVLMRLPRSLDALRDIAGLIAAHAASDVTVVAGGRIKHMSIAMNDVLREYFTTVDVTHARQKSRALIARGPHDGRDPVPAAARVDDVEVRAFGGVFAGARLDIGTRALLSALDAAPRPPGGGTREDPWIDLACGTGIVGAWLARRHPSAHVYASDQSAAAVASATATVAANALSDRVRVARADGLEERAAASASFIALNPPFHSGAALTTTIAERLFADAARVLAPGGQLWCVWNSPLRYRATLERVVGPTHQVSRDPKFTVTVSTKR</sequence>
<keyword evidence="2 5" id="KW-0808">Transferase</keyword>
<dbReference type="PANTHER" id="PTHR47816">
    <property type="entry name" value="RIBOSOMAL RNA SMALL SUBUNIT METHYLTRANSFERASE C"/>
    <property type="match status" value="1"/>
</dbReference>
<dbReference type="Pfam" id="PF26049">
    <property type="entry name" value="RLMG_N"/>
    <property type="match status" value="1"/>
</dbReference>
<dbReference type="PANTHER" id="PTHR47816:SF5">
    <property type="entry name" value="RIBOSOMAL RNA LARGE SUBUNIT METHYLTRANSFERASE G"/>
    <property type="match status" value="1"/>
</dbReference>
<protein>
    <submittedName>
        <fullName evidence="5">SAM-dependent methyltransferase</fullName>
    </submittedName>
</protein>